<evidence type="ECO:0000313" key="2">
    <source>
        <dbReference type="Proteomes" id="UP000887116"/>
    </source>
</evidence>
<protein>
    <submittedName>
        <fullName evidence="1">Uncharacterized protein</fullName>
    </submittedName>
</protein>
<name>A0A8X6J2F8_TRICU</name>
<dbReference type="AlphaFoldDB" id="A0A8X6J2F8"/>
<accession>A0A8X6J2F8</accession>
<dbReference type="Proteomes" id="UP000887116">
    <property type="component" value="Unassembled WGS sequence"/>
</dbReference>
<gene>
    <name evidence="1" type="ORF">TNCT_318731</name>
</gene>
<dbReference type="EMBL" id="BMAO01035949">
    <property type="protein sequence ID" value="GFR07043.1"/>
    <property type="molecule type" value="Genomic_DNA"/>
</dbReference>
<evidence type="ECO:0000313" key="1">
    <source>
        <dbReference type="EMBL" id="GFR07043.1"/>
    </source>
</evidence>
<comment type="caution">
    <text evidence="1">The sequence shown here is derived from an EMBL/GenBank/DDBJ whole genome shotgun (WGS) entry which is preliminary data.</text>
</comment>
<organism evidence="1 2">
    <name type="scientific">Trichonephila clavata</name>
    <name type="common">Joro spider</name>
    <name type="synonym">Nephila clavata</name>
    <dbReference type="NCBI Taxonomy" id="2740835"/>
    <lineage>
        <taxon>Eukaryota</taxon>
        <taxon>Metazoa</taxon>
        <taxon>Ecdysozoa</taxon>
        <taxon>Arthropoda</taxon>
        <taxon>Chelicerata</taxon>
        <taxon>Arachnida</taxon>
        <taxon>Araneae</taxon>
        <taxon>Araneomorphae</taxon>
        <taxon>Entelegynae</taxon>
        <taxon>Araneoidea</taxon>
        <taxon>Nephilidae</taxon>
        <taxon>Trichonephila</taxon>
    </lineage>
</organism>
<keyword evidence="2" id="KW-1185">Reference proteome</keyword>
<proteinExistence type="predicted"/>
<reference evidence="1" key="1">
    <citation type="submission" date="2020-07" db="EMBL/GenBank/DDBJ databases">
        <title>Multicomponent nature underlies the extraordinary mechanical properties of spider dragline silk.</title>
        <authorList>
            <person name="Kono N."/>
            <person name="Nakamura H."/>
            <person name="Mori M."/>
            <person name="Yoshida Y."/>
            <person name="Ohtoshi R."/>
            <person name="Malay A.D."/>
            <person name="Moran D.A.P."/>
            <person name="Tomita M."/>
            <person name="Numata K."/>
            <person name="Arakawa K."/>
        </authorList>
    </citation>
    <scope>NUCLEOTIDE SEQUENCE</scope>
</reference>
<sequence>MVEEDDFVKNKRRNEYVRTISDKILTRQNMCIVFVATIYRFLADKPIEQLRPPTEIRPHFAISGFDHGCPTRGPRCTWPEVGLDSSQLSQLGTLLESLYGI</sequence>